<evidence type="ECO:0000313" key="3">
    <source>
        <dbReference type="Proteomes" id="UP000596742"/>
    </source>
</evidence>
<reference evidence="2" key="1">
    <citation type="submission" date="2018-11" db="EMBL/GenBank/DDBJ databases">
        <authorList>
            <person name="Alioto T."/>
            <person name="Alioto T."/>
        </authorList>
    </citation>
    <scope>NUCLEOTIDE SEQUENCE</scope>
</reference>
<feature type="coiled-coil region" evidence="1">
    <location>
        <begin position="224"/>
        <end position="251"/>
    </location>
</feature>
<dbReference type="PANTHER" id="PTHR33845">
    <property type="entry name" value="C2H2-TYPE DOMAIN-CONTAINING PROTEIN"/>
    <property type="match status" value="1"/>
</dbReference>
<evidence type="ECO:0000256" key="1">
    <source>
        <dbReference type="SAM" id="Coils"/>
    </source>
</evidence>
<keyword evidence="3" id="KW-1185">Reference proteome</keyword>
<sequence length="254" mass="29190">MGPGKTFTPTDLQKMALKKEQHNTELTIIEPFLQTCEDLKNARTSSRNKEVKFFCTEINCISSFNTSLELEENLDVGFHSYILEQESTYDKIKKKWGQICTSVPVSYLSIDTGNDNCEDTTPSFVSKGWALRQQRKVVRFSPRLRNHLQTIYKHGTDSGIHADPYRVSESLTTSRDGEGKKEFEKEDWISPQQIASFFSRCTYQKNVEKTSLVKVEDTSDDADLEEAITEMNNLDAEKNMVEMRKEILESLKDD</sequence>
<evidence type="ECO:0000313" key="2">
    <source>
        <dbReference type="EMBL" id="VDI15324.1"/>
    </source>
</evidence>
<comment type="caution">
    <text evidence="2">The sequence shown here is derived from an EMBL/GenBank/DDBJ whole genome shotgun (WGS) entry which is preliminary data.</text>
</comment>
<dbReference type="Proteomes" id="UP000596742">
    <property type="component" value="Unassembled WGS sequence"/>
</dbReference>
<name>A0A8B6D7X5_MYTGA</name>
<organism evidence="2 3">
    <name type="scientific">Mytilus galloprovincialis</name>
    <name type="common">Mediterranean mussel</name>
    <dbReference type="NCBI Taxonomy" id="29158"/>
    <lineage>
        <taxon>Eukaryota</taxon>
        <taxon>Metazoa</taxon>
        <taxon>Spiralia</taxon>
        <taxon>Lophotrochozoa</taxon>
        <taxon>Mollusca</taxon>
        <taxon>Bivalvia</taxon>
        <taxon>Autobranchia</taxon>
        <taxon>Pteriomorphia</taxon>
        <taxon>Mytilida</taxon>
        <taxon>Mytiloidea</taxon>
        <taxon>Mytilidae</taxon>
        <taxon>Mytilinae</taxon>
        <taxon>Mytilus</taxon>
    </lineage>
</organism>
<dbReference type="OrthoDB" id="5959495at2759"/>
<protein>
    <submittedName>
        <fullName evidence="2">Uncharacterized protein</fullName>
    </submittedName>
</protein>
<dbReference type="EMBL" id="UYJE01002965">
    <property type="protein sequence ID" value="VDI15324.1"/>
    <property type="molecule type" value="Genomic_DNA"/>
</dbReference>
<keyword evidence="1" id="KW-0175">Coiled coil</keyword>
<proteinExistence type="predicted"/>
<gene>
    <name evidence="2" type="ORF">MGAL_10B021198</name>
</gene>
<dbReference type="AlphaFoldDB" id="A0A8B6D7X5"/>
<dbReference type="PANTHER" id="PTHR33845:SF1">
    <property type="entry name" value="C2H2-TYPE DOMAIN-CONTAINING PROTEIN"/>
    <property type="match status" value="1"/>
</dbReference>
<accession>A0A8B6D7X5</accession>